<evidence type="ECO:0000313" key="2">
    <source>
        <dbReference type="EMBL" id="KKS07561.1"/>
    </source>
</evidence>
<dbReference type="Gene3D" id="3.90.226.10">
    <property type="entry name" value="2-enoyl-CoA Hydratase, Chain A, domain 1"/>
    <property type="match status" value="1"/>
</dbReference>
<proteinExistence type="predicted"/>
<evidence type="ECO:0000259" key="1">
    <source>
        <dbReference type="SMART" id="SM00245"/>
    </source>
</evidence>
<dbReference type="GO" id="GO:0006508">
    <property type="term" value="P:proteolysis"/>
    <property type="evidence" value="ECO:0007669"/>
    <property type="project" value="InterPro"/>
</dbReference>
<dbReference type="PANTHER" id="PTHR32060:SF30">
    <property type="entry name" value="CARBOXY-TERMINAL PROCESSING PROTEASE CTPA"/>
    <property type="match status" value="1"/>
</dbReference>
<accession>A0A0G0YD97</accession>
<gene>
    <name evidence="2" type="ORF">UU59_C0005G0016</name>
</gene>
<protein>
    <recommendedName>
        <fullName evidence="1">Tail specific protease domain-containing protein</fullName>
    </recommendedName>
</protein>
<dbReference type="AlphaFoldDB" id="A0A0G0YD97"/>
<dbReference type="SUPFAM" id="SSF52096">
    <property type="entry name" value="ClpP/crotonase"/>
    <property type="match status" value="1"/>
</dbReference>
<dbReference type="InterPro" id="IPR005151">
    <property type="entry name" value="Tail-specific_protease"/>
</dbReference>
<evidence type="ECO:0000313" key="3">
    <source>
        <dbReference type="Proteomes" id="UP000034544"/>
    </source>
</evidence>
<dbReference type="GO" id="GO:0030288">
    <property type="term" value="C:outer membrane-bounded periplasmic space"/>
    <property type="evidence" value="ECO:0007669"/>
    <property type="project" value="TreeGrafter"/>
</dbReference>
<dbReference type="PANTHER" id="PTHR32060">
    <property type="entry name" value="TAIL-SPECIFIC PROTEASE"/>
    <property type="match status" value="1"/>
</dbReference>
<reference evidence="2 3" key="1">
    <citation type="journal article" date="2015" name="Nature">
        <title>rRNA introns, odd ribosomes, and small enigmatic genomes across a large radiation of phyla.</title>
        <authorList>
            <person name="Brown C.T."/>
            <person name="Hug L.A."/>
            <person name="Thomas B.C."/>
            <person name="Sharon I."/>
            <person name="Castelle C.J."/>
            <person name="Singh A."/>
            <person name="Wilkins M.J."/>
            <person name="Williams K.H."/>
            <person name="Banfield J.F."/>
        </authorList>
    </citation>
    <scope>NUCLEOTIDE SEQUENCE [LARGE SCALE GENOMIC DNA]</scope>
</reference>
<name>A0A0G0YD97_UNCKA</name>
<feature type="domain" description="Tail specific protease" evidence="1">
    <location>
        <begin position="302"/>
        <end position="521"/>
    </location>
</feature>
<dbReference type="SMART" id="SM00245">
    <property type="entry name" value="TSPc"/>
    <property type="match status" value="1"/>
</dbReference>
<dbReference type="InterPro" id="IPR029045">
    <property type="entry name" value="ClpP/crotonase-like_dom_sf"/>
</dbReference>
<organism evidence="2 3">
    <name type="scientific">candidate division WWE3 bacterium GW2011_GWE1_41_27</name>
    <dbReference type="NCBI Taxonomy" id="1619131"/>
    <lineage>
        <taxon>Bacteria</taxon>
        <taxon>Katanobacteria</taxon>
    </lineage>
</organism>
<dbReference type="GO" id="GO:0004175">
    <property type="term" value="F:endopeptidase activity"/>
    <property type="evidence" value="ECO:0007669"/>
    <property type="project" value="TreeGrafter"/>
</dbReference>
<sequence length="544" mass="62559">MSPNIEGLPFAEEPGEILGRGYQSIVKELGPDWVIKEFNPYTPDGEPKRASTYKHNQEESNIRELQESQRILQQDSLYGKSLIPVEWVLGQDDEGNKKYFMIQKRFEGETLKKSLESEDKDLKYETRFANFFNEHPKLRTEMMRLMWGTKKTFVETGVFSDFHPDNIAITKDENGNETLKVFDVPNIVRTRKLLYLDPEASVETQISILNSTEKHAVRLEKYEKWLGVTEEEKSSLNHEYKLENTVYEKALSKILTIGEQNEQEKDLPSKVLTCISGTYPFLNQAEYDEYMENVSRIEPKNPLHEISLLIRLLNNPHASLDRSNTRNKSDEYEARPERQPSGELIDGVLYLNIPTFSGSKLESLENAFLPYKDVSEGMIIDLRENRGGSALNPILFAEKYFIKEGEHYEGTTVRIAPEGRLRYTDMYARAEKQVPYDKPIVILVSGKTFSAAERFTATMKAGTDCVLIGTDTEGGSAGPIKYEFEYNNNNYIVNIPVWRFFLKGEEKPLEETKIKPDIPYEKSDMVDFAVNYIKNSKRQGTKSS</sequence>
<dbReference type="EMBL" id="LCBF01000005">
    <property type="protein sequence ID" value="KKS07561.1"/>
    <property type="molecule type" value="Genomic_DNA"/>
</dbReference>
<dbReference type="Proteomes" id="UP000034544">
    <property type="component" value="Unassembled WGS sequence"/>
</dbReference>
<dbReference type="GO" id="GO:0008236">
    <property type="term" value="F:serine-type peptidase activity"/>
    <property type="evidence" value="ECO:0007669"/>
    <property type="project" value="InterPro"/>
</dbReference>
<dbReference type="GO" id="GO:0007165">
    <property type="term" value="P:signal transduction"/>
    <property type="evidence" value="ECO:0007669"/>
    <property type="project" value="TreeGrafter"/>
</dbReference>
<dbReference type="Pfam" id="PF03572">
    <property type="entry name" value="Peptidase_S41"/>
    <property type="match status" value="1"/>
</dbReference>
<comment type="caution">
    <text evidence="2">The sequence shown here is derived from an EMBL/GenBank/DDBJ whole genome shotgun (WGS) entry which is preliminary data.</text>
</comment>